<organism evidence="2 3">
    <name type="scientific">Roseovarius ramblicola</name>
    <dbReference type="NCBI Taxonomy" id="2022336"/>
    <lineage>
        <taxon>Bacteria</taxon>
        <taxon>Pseudomonadati</taxon>
        <taxon>Pseudomonadota</taxon>
        <taxon>Alphaproteobacteria</taxon>
        <taxon>Rhodobacterales</taxon>
        <taxon>Roseobacteraceae</taxon>
        <taxon>Roseovarius</taxon>
    </lineage>
</organism>
<evidence type="ECO:0000313" key="3">
    <source>
        <dbReference type="Proteomes" id="UP001589670"/>
    </source>
</evidence>
<comment type="caution">
    <text evidence="2">The sequence shown here is derived from an EMBL/GenBank/DDBJ whole genome shotgun (WGS) entry which is preliminary data.</text>
</comment>
<evidence type="ECO:0000313" key="2">
    <source>
        <dbReference type="EMBL" id="MFB9148725.1"/>
    </source>
</evidence>
<dbReference type="InterPro" id="IPR036086">
    <property type="entry name" value="ParB/Sulfiredoxin_sf"/>
</dbReference>
<dbReference type="SMART" id="SM00470">
    <property type="entry name" value="ParB"/>
    <property type="match status" value="1"/>
</dbReference>
<dbReference type="InterPro" id="IPR050336">
    <property type="entry name" value="Chromosome_partition/occlusion"/>
</dbReference>
<dbReference type="InterPro" id="IPR003115">
    <property type="entry name" value="ParB_N"/>
</dbReference>
<dbReference type="PANTHER" id="PTHR33375:SF1">
    <property type="entry name" value="CHROMOSOME-PARTITIONING PROTEIN PARB-RELATED"/>
    <property type="match status" value="1"/>
</dbReference>
<proteinExistence type="predicted"/>
<reference evidence="2 3" key="1">
    <citation type="submission" date="2024-09" db="EMBL/GenBank/DDBJ databases">
        <authorList>
            <person name="Sun Q."/>
            <person name="Mori K."/>
        </authorList>
    </citation>
    <scope>NUCLEOTIDE SEQUENCE [LARGE SCALE GENOMIC DNA]</scope>
    <source>
        <strain evidence="2 3">CECT 9424</strain>
    </source>
</reference>
<sequence length="288" mass="31977">MRLIETREMALDDILVEDRLRPVDEMGVSAILMTINEGGATTDPIDVRRVRRKGVVTYRLIDGAHRMAAERKLGNTTILASIYEGTDADARLMEIERNLARAEMKPVDRAVFLLEYKEAYEKKHPEARAAIGAALIAKRWDTTGTMPVVSFAAKIGQMTGQDESTVRRQIRAVKALERPEIDALRNSPNWICYKDIAEIGKIAEDEERRFAVQSLSAGEAKTVKAARKAYAASQGKAAVPLSDKDQKLARLADAWARAGEVNRRKFVEANAAEIEDLLKALYHGEDAA</sequence>
<dbReference type="Gene3D" id="1.10.10.2830">
    <property type="match status" value="1"/>
</dbReference>
<dbReference type="EMBL" id="JBHMEC010000004">
    <property type="protein sequence ID" value="MFB9148725.1"/>
    <property type="molecule type" value="Genomic_DNA"/>
</dbReference>
<protein>
    <submittedName>
        <fullName evidence="2">ParB N-terminal domain-containing protein</fullName>
    </submittedName>
</protein>
<dbReference type="SUPFAM" id="SSF110849">
    <property type="entry name" value="ParB/Sulfiredoxin"/>
    <property type="match status" value="1"/>
</dbReference>
<dbReference type="Pfam" id="PF02195">
    <property type="entry name" value="ParB_N"/>
    <property type="match status" value="1"/>
</dbReference>
<feature type="domain" description="ParB-like N-terminal" evidence="1">
    <location>
        <begin position="7"/>
        <end position="99"/>
    </location>
</feature>
<keyword evidence="3" id="KW-1185">Reference proteome</keyword>
<dbReference type="PANTHER" id="PTHR33375">
    <property type="entry name" value="CHROMOSOME-PARTITIONING PROTEIN PARB-RELATED"/>
    <property type="match status" value="1"/>
</dbReference>
<name>A0ABV5HWC2_9RHOB</name>
<dbReference type="RefSeq" id="WP_377066927.1">
    <property type="nucleotide sequence ID" value="NZ_JBHMEC010000004.1"/>
</dbReference>
<evidence type="ECO:0000259" key="1">
    <source>
        <dbReference type="SMART" id="SM00470"/>
    </source>
</evidence>
<gene>
    <name evidence="2" type="ORF">ACFFU4_03040</name>
</gene>
<accession>A0ABV5HWC2</accession>
<dbReference type="Gene3D" id="3.90.1530.10">
    <property type="entry name" value="Conserved hypothetical protein from pyrococcus furiosus pfu- 392566-001, ParB domain"/>
    <property type="match status" value="1"/>
</dbReference>
<dbReference type="Proteomes" id="UP001589670">
    <property type="component" value="Unassembled WGS sequence"/>
</dbReference>